<reference evidence="6" key="2">
    <citation type="submission" date="2021-04" db="EMBL/GenBank/DDBJ databases">
        <authorList>
            <person name="Gilroy R."/>
        </authorList>
    </citation>
    <scope>NUCLEOTIDE SEQUENCE</scope>
    <source>
        <strain evidence="6">CHK186-16707</strain>
    </source>
</reference>
<accession>A0A9D2HD45</accession>
<gene>
    <name evidence="6" type="ORF">H9962_02120</name>
</gene>
<keyword evidence="2 4" id="KW-0238">DNA-binding</keyword>
<dbReference type="SUPFAM" id="SSF46689">
    <property type="entry name" value="Homeodomain-like"/>
    <property type="match status" value="1"/>
</dbReference>
<evidence type="ECO:0000313" key="7">
    <source>
        <dbReference type="Proteomes" id="UP000824225"/>
    </source>
</evidence>
<dbReference type="InterPro" id="IPR050109">
    <property type="entry name" value="HTH-type_TetR-like_transc_reg"/>
</dbReference>
<feature type="domain" description="HTH tetR-type" evidence="5">
    <location>
        <begin position="1"/>
        <end position="60"/>
    </location>
</feature>
<dbReference type="PANTHER" id="PTHR30055:SF234">
    <property type="entry name" value="HTH-TYPE TRANSCRIPTIONAL REGULATOR BETI"/>
    <property type="match status" value="1"/>
</dbReference>
<name>A0A9D2HD45_9BACT</name>
<keyword evidence="1" id="KW-0805">Transcription regulation</keyword>
<sequence>MKRDAILRTAARLFAERGFSNTPTILLAQEAGVAEGTIFRHFKTKDEIFFVLIDNVKNQLLADIRAYLQSRRPHTGMDTVLSIVRAFCVFVRKNRMEFGLVFRDASSRYGDDGDQAFRSIRTMYEDLGYLFYQAILQGQADGSVGAAVHPQDTASLLVCMLIGFMRGVHFNIIRQAEDSNAMLPHLLTNITLMLSPVASAALLPKEGEEKNG</sequence>
<dbReference type="InterPro" id="IPR009057">
    <property type="entry name" value="Homeodomain-like_sf"/>
</dbReference>
<evidence type="ECO:0000256" key="4">
    <source>
        <dbReference type="PROSITE-ProRule" id="PRU00335"/>
    </source>
</evidence>
<dbReference type="Proteomes" id="UP000824225">
    <property type="component" value="Unassembled WGS sequence"/>
</dbReference>
<comment type="caution">
    <text evidence="6">The sequence shown here is derived from an EMBL/GenBank/DDBJ whole genome shotgun (WGS) entry which is preliminary data.</text>
</comment>
<organism evidence="6 7">
    <name type="scientific">Candidatus Mailhella merdigallinarum</name>
    <dbReference type="NCBI Taxonomy" id="2838658"/>
    <lineage>
        <taxon>Bacteria</taxon>
        <taxon>Pseudomonadati</taxon>
        <taxon>Thermodesulfobacteriota</taxon>
        <taxon>Desulfovibrionia</taxon>
        <taxon>Desulfovibrionales</taxon>
        <taxon>Desulfovibrionaceae</taxon>
        <taxon>Mailhella</taxon>
    </lineage>
</organism>
<evidence type="ECO:0000256" key="2">
    <source>
        <dbReference type="ARBA" id="ARBA00023125"/>
    </source>
</evidence>
<keyword evidence="3" id="KW-0804">Transcription</keyword>
<evidence type="ECO:0000256" key="3">
    <source>
        <dbReference type="ARBA" id="ARBA00023163"/>
    </source>
</evidence>
<dbReference type="EMBL" id="DXAN01000003">
    <property type="protein sequence ID" value="HJA07976.1"/>
    <property type="molecule type" value="Genomic_DNA"/>
</dbReference>
<dbReference type="InterPro" id="IPR001647">
    <property type="entry name" value="HTH_TetR"/>
</dbReference>
<dbReference type="Gene3D" id="1.10.357.10">
    <property type="entry name" value="Tetracycline Repressor, domain 2"/>
    <property type="match status" value="1"/>
</dbReference>
<dbReference type="AlphaFoldDB" id="A0A9D2HD45"/>
<dbReference type="GO" id="GO:0003700">
    <property type="term" value="F:DNA-binding transcription factor activity"/>
    <property type="evidence" value="ECO:0007669"/>
    <property type="project" value="TreeGrafter"/>
</dbReference>
<evidence type="ECO:0000259" key="5">
    <source>
        <dbReference type="PROSITE" id="PS50977"/>
    </source>
</evidence>
<evidence type="ECO:0000313" key="6">
    <source>
        <dbReference type="EMBL" id="HJA07976.1"/>
    </source>
</evidence>
<dbReference type="GO" id="GO:0000976">
    <property type="term" value="F:transcription cis-regulatory region binding"/>
    <property type="evidence" value="ECO:0007669"/>
    <property type="project" value="TreeGrafter"/>
</dbReference>
<reference evidence="6" key="1">
    <citation type="journal article" date="2021" name="PeerJ">
        <title>Extensive microbial diversity within the chicken gut microbiome revealed by metagenomics and culture.</title>
        <authorList>
            <person name="Gilroy R."/>
            <person name="Ravi A."/>
            <person name="Getino M."/>
            <person name="Pursley I."/>
            <person name="Horton D.L."/>
            <person name="Alikhan N.F."/>
            <person name="Baker D."/>
            <person name="Gharbi K."/>
            <person name="Hall N."/>
            <person name="Watson M."/>
            <person name="Adriaenssens E.M."/>
            <person name="Foster-Nyarko E."/>
            <person name="Jarju S."/>
            <person name="Secka A."/>
            <person name="Antonio M."/>
            <person name="Oren A."/>
            <person name="Chaudhuri R.R."/>
            <person name="La Ragione R."/>
            <person name="Hildebrand F."/>
            <person name="Pallen M.J."/>
        </authorList>
    </citation>
    <scope>NUCLEOTIDE SEQUENCE</scope>
    <source>
        <strain evidence="6">CHK186-16707</strain>
    </source>
</reference>
<dbReference type="PROSITE" id="PS50977">
    <property type="entry name" value="HTH_TETR_2"/>
    <property type="match status" value="1"/>
</dbReference>
<evidence type="ECO:0000256" key="1">
    <source>
        <dbReference type="ARBA" id="ARBA00023015"/>
    </source>
</evidence>
<dbReference type="PANTHER" id="PTHR30055">
    <property type="entry name" value="HTH-TYPE TRANSCRIPTIONAL REGULATOR RUTR"/>
    <property type="match status" value="1"/>
</dbReference>
<dbReference type="InterPro" id="IPR036271">
    <property type="entry name" value="Tet_transcr_reg_TetR-rel_C_sf"/>
</dbReference>
<dbReference type="SUPFAM" id="SSF48498">
    <property type="entry name" value="Tetracyclin repressor-like, C-terminal domain"/>
    <property type="match status" value="1"/>
</dbReference>
<dbReference type="PRINTS" id="PR00455">
    <property type="entry name" value="HTHTETR"/>
</dbReference>
<proteinExistence type="predicted"/>
<feature type="DNA-binding region" description="H-T-H motif" evidence="4">
    <location>
        <begin position="23"/>
        <end position="42"/>
    </location>
</feature>
<protein>
    <submittedName>
        <fullName evidence="6">TetR/AcrR family transcriptional regulator</fullName>
    </submittedName>
</protein>
<dbReference type="Pfam" id="PF00440">
    <property type="entry name" value="TetR_N"/>
    <property type="match status" value="1"/>
</dbReference>